<organism evidence="1 2">
    <name type="scientific">Treponema pedis str. T A4</name>
    <dbReference type="NCBI Taxonomy" id="1291379"/>
    <lineage>
        <taxon>Bacteria</taxon>
        <taxon>Pseudomonadati</taxon>
        <taxon>Spirochaetota</taxon>
        <taxon>Spirochaetia</taxon>
        <taxon>Spirochaetales</taxon>
        <taxon>Treponemataceae</taxon>
        <taxon>Treponema</taxon>
    </lineage>
</organism>
<gene>
    <name evidence="1" type="ORF">TPE_0156</name>
</gene>
<dbReference type="EMBL" id="CP004120">
    <property type="protein sequence ID" value="AGT42652.1"/>
    <property type="molecule type" value="Genomic_DNA"/>
</dbReference>
<evidence type="ECO:0000313" key="2">
    <source>
        <dbReference type="Proteomes" id="UP000015620"/>
    </source>
</evidence>
<sequence length="401" mass="46478">MLYFIIGILLRQGENMAAGEKKRILELPLKLILTQEGSTFFIKRNKKLLKFKLAGNVEEYGISLEKFIPETIQRLLLTDYISKIEISKPEFVSSRQEVMDLSKLIVYSVLYKQYDEFIFKQILASPVIKKWNRQNPASIVDEKTHINERFLANILQKNEKVIYDAKNEILNPLITFIMKNNSLSPEEKNIQLFLSEKFLNNLRPFTWFIITKFRSNPDFDQILKAIRTGLVEYMDKTKIAEYIALMLMELILSAENMNLHKEAKILFPELGDPQEALFDPAIRRRLVAELERKRELVFVSWKIGGSGLGTQGKIQVTLYSKNEKSEAVRANFNDIKSADVDKNSLIDFYRALPEGSEDTGLGMYYISYLNDACEKVNVRFESSASRFEDSDLTVMNMSFMF</sequence>
<accession>S5ZJE0</accession>
<keyword evidence="2" id="KW-1185">Reference proteome</keyword>
<dbReference type="PATRIC" id="fig|1291379.3.peg.151"/>
<name>S5ZJE0_9SPIR</name>
<dbReference type="STRING" id="1291379.TPE_0156"/>
<dbReference type="KEGG" id="tped:TPE_0156"/>
<protein>
    <submittedName>
        <fullName evidence="1">Uncharacterized protein</fullName>
    </submittedName>
</protein>
<dbReference type="Proteomes" id="UP000015620">
    <property type="component" value="Chromosome"/>
</dbReference>
<reference evidence="1 2" key="1">
    <citation type="journal article" date="2013" name="PLoS ONE">
        <title>Genome-Wide Relatedness of Treponema pedis, from Gingiva and Necrotic Skin Lesions of Pigs, with the Human Oral Pathogen Treponema denticola.</title>
        <authorList>
            <person name="Svartstrom O."/>
            <person name="Mushtaq M."/>
            <person name="Pringle M."/>
            <person name="Segerman B."/>
        </authorList>
    </citation>
    <scope>NUCLEOTIDE SEQUENCE [LARGE SCALE GENOMIC DNA]</scope>
    <source>
        <strain evidence="1">T A4</strain>
    </source>
</reference>
<evidence type="ECO:0000313" key="1">
    <source>
        <dbReference type="EMBL" id="AGT42652.1"/>
    </source>
</evidence>
<dbReference type="HOGENOM" id="CLU_058631_0_0_12"/>
<dbReference type="InterPro" id="IPR058397">
    <property type="entry name" value="DUF8084"/>
</dbReference>
<dbReference type="AlphaFoldDB" id="S5ZJE0"/>
<dbReference type="Pfam" id="PF26329">
    <property type="entry name" value="DUF8084"/>
    <property type="match status" value="1"/>
</dbReference>
<proteinExistence type="predicted"/>